<gene>
    <name evidence="12" type="ORF">CSSPTR1EN2_LOCUS23911</name>
</gene>
<feature type="domain" description="Purple acid phosphatase Fn3-like" evidence="11">
    <location>
        <begin position="64"/>
        <end position="187"/>
    </location>
</feature>
<feature type="domain" description="Purple acid phosphatase N-terminal" evidence="10">
    <location>
        <begin position="194"/>
        <end position="292"/>
    </location>
</feature>
<name>A0ABP0V519_9BRYO</name>
<evidence type="ECO:0000313" key="12">
    <source>
        <dbReference type="EMBL" id="CAK9237854.1"/>
    </source>
</evidence>
<dbReference type="InterPro" id="IPR015914">
    <property type="entry name" value="PAPs_N"/>
</dbReference>
<dbReference type="EC" id="3.1.3.2" evidence="7"/>
<dbReference type="InterPro" id="IPR004843">
    <property type="entry name" value="Calcineurin-like_PHP"/>
</dbReference>
<dbReference type="Pfam" id="PF17808">
    <property type="entry name" value="fn3_PAP"/>
    <property type="match status" value="1"/>
</dbReference>
<evidence type="ECO:0000313" key="13">
    <source>
        <dbReference type="Proteomes" id="UP001497512"/>
    </source>
</evidence>
<protein>
    <recommendedName>
        <fullName evidence="7">Purple acid phosphatase</fullName>
        <ecNumber evidence="7">3.1.3.2</ecNumber>
    </recommendedName>
</protein>
<evidence type="ECO:0000256" key="6">
    <source>
        <dbReference type="ARBA" id="ARBA00023180"/>
    </source>
</evidence>
<evidence type="ECO:0000259" key="8">
    <source>
        <dbReference type="Pfam" id="PF00149"/>
    </source>
</evidence>
<dbReference type="Pfam" id="PF00149">
    <property type="entry name" value="Metallophos"/>
    <property type="match status" value="1"/>
</dbReference>
<keyword evidence="7" id="KW-0378">Hydrolase</keyword>
<organism evidence="12 13">
    <name type="scientific">Sphagnum troendelagicum</name>
    <dbReference type="NCBI Taxonomy" id="128251"/>
    <lineage>
        <taxon>Eukaryota</taxon>
        <taxon>Viridiplantae</taxon>
        <taxon>Streptophyta</taxon>
        <taxon>Embryophyta</taxon>
        <taxon>Bryophyta</taxon>
        <taxon>Sphagnophytina</taxon>
        <taxon>Sphagnopsida</taxon>
        <taxon>Sphagnales</taxon>
        <taxon>Sphagnaceae</taxon>
        <taxon>Sphagnum</taxon>
    </lineage>
</organism>
<feature type="domain" description="Purple acid phosphatase C-terminal" evidence="9">
    <location>
        <begin position="550"/>
        <end position="610"/>
    </location>
</feature>
<evidence type="ECO:0000256" key="7">
    <source>
        <dbReference type="RuleBase" id="RU361203"/>
    </source>
</evidence>
<proteinExistence type="inferred from homology"/>
<dbReference type="SUPFAM" id="SSF49363">
    <property type="entry name" value="Purple acid phosphatase, N-terminal domain"/>
    <property type="match status" value="1"/>
</dbReference>
<feature type="signal peptide" evidence="7">
    <location>
        <begin position="1"/>
        <end position="31"/>
    </location>
</feature>
<accession>A0ABP0V519</accession>
<dbReference type="InterPro" id="IPR008963">
    <property type="entry name" value="Purple_acid_Pase-like_N"/>
</dbReference>
<dbReference type="EMBL" id="OZ019901">
    <property type="protein sequence ID" value="CAK9237854.1"/>
    <property type="molecule type" value="Genomic_DNA"/>
</dbReference>
<keyword evidence="5 7" id="KW-0732">Signal</keyword>
<evidence type="ECO:0000259" key="10">
    <source>
        <dbReference type="Pfam" id="PF16656"/>
    </source>
</evidence>
<dbReference type="Pfam" id="PF14008">
    <property type="entry name" value="Metallophos_C"/>
    <property type="match status" value="1"/>
</dbReference>
<evidence type="ECO:0000256" key="5">
    <source>
        <dbReference type="ARBA" id="ARBA00022729"/>
    </source>
</evidence>
<dbReference type="Gene3D" id="3.60.21.10">
    <property type="match status" value="1"/>
</dbReference>
<evidence type="ECO:0000256" key="2">
    <source>
        <dbReference type="ARBA" id="ARBA00008723"/>
    </source>
</evidence>
<dbReference type="Pfam" id="PF16656">
    <property type="entry name" value="Pur_ac_phosph_N"/>
    <property type="match status" value="1"/>
</dbReference>
<evidence type="ECO:0000259" key="11">
    <source>
        <dbReference type="Pfam" id="PF17808"/>
    </source>
</evidence>
<dbReference type="CDD" id="cd00839">
    <property type="entry name" value="MPP_PAPs"/>
    <property type="match status" value="1"/>
</dbReference>
<comment type="subunit">
    <text evidence="3">Homodimer.</text>
</comment>
<sequence>MRQLIMGSILVARLPAAAVMLLLLLVVVAHAERHPLEVKFDHLQPLSRIGLHRQLTAISPSVNISASPEVLGADGSTYAYVTVTFNKSKDAAATDWIGVFSPAIFNGSQCLADLNLTNNDDAPPYLCSSPIKFQYANYSSPNYVSTGKGSLTFRLINQRYDFAFGFFSGDLTNPVLEAVSNTISFQNPNAPVWPRLALGEEWDTMTVTWTSGYSQSVAKPIVLWKSEDDTTWTTTTAVTLTFSKADMCGPPASTIGFRDPGFTHTGFLKNLGPDTTYYYKVGHKLKNGQYVWDIQRFFQSPPFPGEDSVQKIIIFGDMGKFERDGSNEYYNTQPGALLTTDQLVKELDDIDIVFHNGDIVYANGYVFEWEQYIEQVNNISSRVPWMLSSGNHERDWPGTGSFYVTTDSGGECGVVYSTTHAMPSTKDKEWYSADYGMFHFCVAASEEDWREGTEQWNFLNECLGSADRSKQPWLIFLAHRVLGYSTGSEYQVIGSFGEPMAHDSLQKLWQLHKVDLAFYGHVHTYERTCPIYENNCVGTETEKFTGTFNATIHIVSGNGGRGLDTPGLLNTTWSLVRDYANYGFMKLTASDHQNLLVEYKLSKDGSVFDSFTISREYTDVLGCDNTNTRNCPESTDADL</sequence>
<dbReference type="SUPFAM" id="SSF56300">
    <property type="entry name" value="Metallo-dependent phosphatases"/>
    <property type="match status" value="1"/>
</dbReference>
<evidence type="ECO:0000256" key="1">
    <source>
        <dbReference type="ARBA" id="ARBA00004613"/>
    </source>
</evidence>
<comment type="subcellular location">
    <subcellularLocation>
        <location evidence="1">Secreted</location>
    </subcellularLocation>
</comment>
<dbReference type="PANTHER" id="PTHR45778">
    <property type="entry name" value="PURPLE ACID PHOSPHATASE-RELATED"/>
    <property type="match status" value="1"/>
</dbReference>
<feature type="chain" id="PRO_5044966144" description="Purple acid phosphatase" evidence="7">
    <location>
        <begin position="32"/>
        <end position="639"/>
    </location>
</feature>
<dbReference type="Gene3D" id="2.60.40.380">
    <property type="entry name" value="Purple acid phosphatase-like, N-terminal"/>
    <property type="match status" value="1"/>
</dbReference>
<evidence type="ECO:0000256" key="3">
    <source>
        <dbReference type="ARBA" id="ARBA00011738"/>
    </source>
</evidence>
<dbReference type="InterPro" id="IPR025733">
    <property type="entry name" value="PAPs_C"/>
</dbReference>
<keyword evidence="13" id="KW-1185">Reference proteome</keyword>
<keyword evidence="6" id="KW-0325">Glycoprotein</keyword>
<comment type="similarity">
    <text evidence="2 7">Belongs to the metallophosphoesterase superfamily. Purple acid phosphatase family.</text>
</comment>
<keyword evidence="4" id="KW-0964">Secreted</keyword>
<dbReference type="Proteomes" id="UP001497512">
    <property type="component" value="Chromosome 9"/>
</dbReference>
<reference evidence="12" key="1">
    <citation type="submission" date="2024-02" db="EMBL/GenBank/DDBJ databases">
        <authorList>
            <consortium name="ELIXIR-Norway"/>
            <consortium name="Elixir Norway"/>
        </authorList>
    </citation>
    <scope>NUCLEOTIDE SEQUENCE</scope>
</reference>
<dbReference type="InterPro" id="IPR040974">
    <property type="entry name" value="Fn3_PAP"/>
</dbReference>
<dbReference type="InterPro" id="IPR029052">
    <property type="entry name" value="Metallo-depent_PP-like"/>
</dbReference>
<evidence type="ECO:0000256" key="4">
    <source>
        <dbReference type="ARBA" id="ARBA00022525"/>
    </source>
</evidence>
<evidence type="ECO:0000259" key="9">
    <source>
        <dbReference type="Pfam" id="PF14008"/>
    </source>
</evidence>
<feature type="domain" description="Calcineurin-like phosphoesterase" evidence="8">
    <location>
        <begin position="311"/>
        <end position="525"/>
    </location>
</feature>
<dbReference type="InterPro" id="IPR041792">
    <property type="entry name" value="MPP_PAP"/>
</dbReference>
<comment type="catalytic activity">
    <reaction evidence="7">
        <text>a phosphate monoester + H2O = an alcohol + phosphate</text>
        <dbReference type="Rhea" id="RHEA:15017"/>
        <dbReference type="ChEBI" id="CHEBI:15377"/>
        <dbReference type="ChEBI" id="CHEBI:30879"/>
        <dbReference type="ChEBI" id="CHEBI:43474"/>
        <dbReference type="ChEBI" id="CHEBI:67140"/>
        <dbReference type="EC" id="3.1.3.2"/>
    </reaction>
</comment>
<dbReference type="PANTHER" id="PTHR45778:SF6">
    <property type="entry name" value="INACTIVE PURPLE ACID PHOSPHATASE 24-RELATED"/>
    <property type="match status" value="1"/>
</dbReference>